<dbReference type="CDD" id="cd06581">
    <property type="entry name" value="TM_PBP1_LivM_like"/>
    <property type="match status" value="1"/>
</dbReference>
<organism evidence="7 8">
    <name type="scientific">Georhizobium profundi</name>
    <dbReference type="NCBI Taxonomy" id="2341112"/>
    <lineage>
        <taxon>Bacteria</taxon>
        <taxon>Pseudomonadati</taxon>
        <taxon>Pseudomonadota</taxon>
        <taxon>Alphaproteobacteria</taxon>
        <taxon>Hyphomicrobiales</taxon>
        <taxon>Rhizobiaceae</taxon>
        <taxon>Georhizobium</taxon>
    </lineage>
</organism>
<keyword evidence="5 6" id="KW-0472">Membrane</keyword>
<dbReference type="OrthoDB" id="9804361at2"/>
<evidence type="ECO:0000256" key="1">
    <source>
        <dbReference type="ARBA" id="ARBA00004651"/>
    </source>
</evidence>
<dbReference type="AlphaFoldDB" id="A0A3S9B233"/>
<proteinExistence type="predicted"/>
<dbReference type="Pfam" id="PF02653">
    <property type="entry name" value="BPD_transp_2"/>
    <property type="match status" value="1"/>
</dbReference>
<reference evidence="7 8" key="1">
    <citation type="submission" date="2018-09" db="EMBL/GenBank/DDBJ databases">
        <title>Marinorhizobium profundi gen. nov., sp. nov., isolated from a deep-sea sediment sample from the New Britain Trench and proposal of Marinorhizobiaceae fam. nov. in the order Rhizobiales of the class Alphaproteobacteria.</title>
        <authorList>
            <person name="Cao J."/>
        </authorList>
    </citation>
    <scope>NUCLEOTIDE SEQUENCE [LARGE SCALE GENOMIC DNA]</scope>
    <source>
        <strain evidence="7 8">WS11</strain>
    </source>
</reference>
<name>A0A3S9B233_9HYPH</name>
<dbReference type="EMBL" id="CP032509">
    <property type="protein sequence ID" value="AZN70962.1"/>
    <property type="molecule type" value="Genomic_DNA"/>
</dbReference>
<comment type="subcellular location">
    <subcellularLocation>
        <location evidence="1">Cell membrane</location>
        <topology evidence="1">Multi-pass membrane protein</topology>
    </subcellularLocation>
</comment>
<evidence type="ECO:0000256" key="5">
    <source>
        <dbReference type="ARBA" id="ARBA00023136"/>
    </source>
</evidence>
<dbReference type="Proteomes" id="UP000268192">
    <property type="component" value="Chromosome"/>
</dbReference>
<dbReference type="KEGG" id="abaw:D5400_06430"/>
<keyword evidence="4 6" id="KW-1133">Transmembrane helix</keyword>
<feature type="transmembrane region" description="Helical" evidence="6">
    <location>
        <begin position="159"/>
        <end position="184"/>
    </location>
</feature>
<accession>A0A3S9B233</accession>
<evidence type="ECO:0000256" key="2">
    <source>
        <dbReference type="ARBA" id="ARBA00022475"/>
    </source>
</evidence>
<feature type="transmembrane region" description="Helical" evidence="6">
    <location>
        <begin position="12"/>
        <end position="31"/>
    </location>
</feature>
<feature type="transmembrane region" description="Helical" evidence="6">
    <location>
        <begin position="37"/>
        <end position="54"/>
    </location>
</feature>
<evidence type="ECO:0000256" key="3">
    <source>
        <dbReference type="ARBA" id="ARBA00022692"/>
    </source>
</evidence>
<keyword evidence="8" id="KW-1185">Reference proteome</keyword>
<evidence type="ECO:0000256" key="6">
    <source>
        <dbReference type="SAM" id="Phobius"/>
    </source>
</evidence>
<dbReference type="PANTHER" id="PTHR30482:SF17">
    <property type="entry name" value="ABC TRANSPORTER ATP-BINDING PROTEIN"/>
    <property type="match status" value="1"/>
</dbReference>
<gene>
    <name evidence="7" type="ORF">D5400_06430</name>
</gene>
<dbReference type="InterPro" id="IPR001851">
    <property type="entry name" value="ABC_transp_permease"/>
</dbReference>
<dbReference type="GO" id="GO:0005886">
    <property type="term" value="C:plasma membrane"/>
    <property type="evidence" value="ECO:0007669"/>
    <property type="project" value="UniProtKB-SubCell"/>
</dbReference>
<sequence>MFHQTTTKTVTILLLFIGMAIYTVFAGFYGRELVIEAAYLVILAISLDMVAGYGGMVSLCHGAIFGIGAYVFAVLTGMMGVSPFIALVAAIAASGLFGLFVGAVTSRTSGIFFIMTTLAFGQMVYVYTFENRALGGDDGMSGVARLDLSMIGIDTNDSLQFALLAIVFAALSYAVAAFIMRSGFGRTLVGIRSNEVRMRALGLPVLRYKAFAFGISGALAGLAGTIAAQQTMFVSPEMMSWMMSGEALVIVILGGLGTLVGAAVGAVLFVFLQHEVSEVTRYWHMVVGLVLILVVVLGNRGAYGQIEHLLERRKKVAPKASALEVAAEKDASHA</sequence>
<feature type="transmembrane region" description="Helical" evidence="6">
    <location>
        <begin position="111"/>
        <end position="129"/>
    </location>
</feature>
<feature type="transmembrane region" description="Helical" evidence="6">
    <location>
        <begin position="84"/>
        <end position="104"/>
    </location>
</feature>
<keyword evidence="2" id="KW-1003">Cell membrane</keyword>
<feature type="transmembrane region" description="Helical" evidence="6">
    <location>
        <begin position="205"/>
        <end position="227"/>
    </location>
</feature>
<dbReference type="GO" id="GO:0015658">
    <property type="term" value="F:branched-chain amino acid transmembrane transporter activity"/>
    <property type="evidence" value="ECO:0007669"/>
    <property type="project" value="InterPro"/>
</dbReference>
<evidence type="ECO:0000313" key="7">
    <source>
        <dbReference type="EMBL" id="AZN70962.1"/>
    </source>
</evidence>
<keyword evidence="3 6" id="KW-0812">Transmembrane</keyword>
<dbReference type="InterPro" id="IPR043428">
    <property type="entry name" value="LivM-like"/>
</dbReference>
<dbReference type="PANTHER" id="PTHR30482">
    <property type="entry name" value="HIGH-AFFINITY BRANCHED-CHAIN AMINO ACID TRANSPORT SYSTEM PERMEASE"/>
    <property type="match status" value="1"/>
</dbReference>
<feature type="transmembrane region" description="Helical" evidence="6">
    <location>
        <begin position="59"/>
        <end position="78"/>
    </location>
</feature>
<feature type="transmembrane region" description="Helical" evidence="6">
    <location>
        <begin position="247"/>
        <end position="270"/>
    </location>
</feature>
<dbReference type="RefSeq" id="WP_126008748.1">
    <property type="nucleotide sequence ID" value="NZ_CP032509.1"/>
</dbReference>
<evidence type="ECO:0000256" key="4">
    <source>
        <dbReference type="ARBA" id="ARBA00022989"/>
    </source>
</evidence>
<protein>
    <submittedName>
        <fullName evidence="7">Branched-chain amino acid ABC transporter permease</fullName>
    </submittedName>
</protein>
<feature type="transmembrane region" description="Helical" evidence="6">
    <location>
        <begin position="282"/>
        <end position="303"/>
    </location>
</feature>
<evidence type="ECO:0000313" key="8">
    <source>
        <dbReference type="Proteomes" id="UP000268192"/>
    </source>
</evidence>